<organism evidence="1">
    <name type="scientific">Micrurus corallinus</name>
    <name type="common">Brazilian coral snake</name>
    <dbReference type="NCBI Taxonomy" id="54390"/>
    <lineage>
        <taxon>Eukaryota</taxon>
        <taxon>Metazoa</taxon>
        <taxon>Chordata</taxon>
        <taxon>Craniata</taxon>
        <taxon>Vertebrata</taxon>
        <taxon>Euteleostomi</taxon>
        <taxon>Lepidosauria</taxon>
        <taxon>Squamata</taxon>
        <taxon>Bifurcata</taxon>
        <taxon>Unidentata</taxon>
        <taxon>Episquamata</taxon>
        <taxon>Toxicofera</taxon>
        <taxon>Serpentes</taxon>
        <taxon>Colubroidea</taxon>
        <taxon>Elapidae</taxon>
        <taxon>Elapinae</taxon>
        <taxon>Micrurus</taxon>
    </lineage>
</organism>
<name>A0A2D4GR98_MICCO</name>
<reference evidence="1" key="1">
    <citation type="submission" date="2017-07" db="EMBL/GenBank/DDBJ databases">
        <authorList>
            <person name="Mikheyev A."/>
            <person name="Grau M."/>
        </authorList>
    </citation>
    <scope>NUCLEOTIDE SEQUENCE</scope>
    <source>
        <tissue evidence="1">Venom_gland</tissue>
    </source>
</reference>
<evidence type="ECO:0000313" key="1">
    <source>
        <dbReference type="EMBL" id="LAA62270.1"/>
    </source>
</evidence>
<accession>A0A2D4GR98</accession>
<dbReference type="AlphaFoldDB" id="A0A2D4GR98"/>
<proteinExistence type="predicted"/>
<sequence length="117" mass="13225">MPKKKGSCEVISGKLGRKKMKQVHDIQKVELMKNATGKYFIVLNPMNNLAKKDRVTNMNISKLPFNSHESEFKVATYPIVHINSNDEPNNSKNSFLSKNLKNTDVLLVLIFSSSLSM</sequence>
<dbReference type="EMBL" id="IACJ01145103">
    <property type="protein sequence ID" value="LAA62279.1"/>
    <property type="molecule type" value="Transcribed_RNA"/>
</dbReference>
<protein>
    <submittedName>
        <fullName evidence="1">Uncharacterized protein</fullName>
    </submittedName>
</protein>
<dbReference type="EMBL" id="IACJ01145099">
    <property type="protein sequence ID" value="LAA62270.1"/>
    <property type="molecule type" value="Transcribed_RNA"/>
</dbReference>
<dbReference type="EMBL" id="IACJ01145100">
    <property type="protein sequence ID" value="LAA62271.1"/>
    <property type="molecule type" value="Transcribed_RNA"/>
</dbReference>
<reference evidence="1" key="2">
    <citation type="submission" date="2017-11" db="EMBL/GenBank/DDBJ databases">
        <title>Coralsnake Venomics: Analyses of Venom Gland Transcriptomes and Proteomes of Six Brazilian Taxa.</title>
        <authorList>
            <person name="Aird S.D."/>
            <person name="Jorge da Silva N."/>
            <person name="Qiu L."/>
            <person name="Villar-Briones A."/>
            <person name="Aparecida-Saddi V."/>
            <person name="Campos-Telles M.P."/>
            <person name="Grau M."/>
            <person name="Mikheyev A.S."/>
        </authorList>
    </citation>
    <scope>NUCLEOTIDE SEQUENCE</scope>
    <source>
        <tissue evidence="1">Venom_gland</tissue>
    </source>
</reference>